<sequence length="159" mass="17907">MIKMLRVDYRLVHGQVAFAWTNFLSADAILVANDDVAKDDFRKRVLNLAKPNGVKLIFKSIADSLKAIESGVTEKYKVFIVVENIQDAYEMAEGTDEIKLIDIGLVANRENTKNIAKSVYVNETEIQQMTELENKGVEVVVKQAPTDRDVQFSSLVKKE</sequence>
<evidence type="ECO:0000256" key="1">
    <source>
        <dbReference type="ARBA" id="ARBA00004496"/>
    </source>
</evidence>
<evidence type="ECO:0000256" key="2">
    <source>
        <dbReference type="ARBA" id="ARBA00022448"/>
    </source>
</evidence>
<organism evidence="9 10">
    <name type="scientific">Lactobacillus kimbladii</name>
    <dbReference type="NCBI Taxonomy" id="1218506"/>
    <lineage>
        <taxon>Bacteria</taxon>
        <taxon>Bacillati</taxon>
        <taxon>Bacillota</taxon>
        <taxon>Bacilli</taxon>
        <taxon>Lactobacillales</taxon>
        <taxon>Lactobacillaceae</taxon>
        <taxon>Lactobacillus</taxon>
    </lineage>
</organism>
<dbReference type="RefSeq" id="WP_046331342.1">
    <property type="nucleotide sequence ID" value="NZ_JBHTBO010000012.1"/>
</dbReference>
<evidence type="ECO:0000313" key="9">
    <source>
        <dbReference type="EMBL" id="KJY60008.1"/>
    </source>
</evidence>
<feature type="domain" description="PTS EIIB type-4" evidence="8">
    <location>
        <begin position="1"/>
        <end position="159"/>
    </location>
</feature>
<dbReference type="Gene3D" id="3.40.35.10">
    <property type="entry name" value="Phosphotransferase system, sorbose subfamily IIB component"/>
    <property type="match status" value="1"/>
</dbReference>
<evidence type="ECO:0000313" key="10">
    <source>
        <dbReference type="Proteomes" id="UP000033612"/>
    </source>
</evidence>
<dbReference type="SUPFAM" id="SSF52728">
    <property type="entry name" value="PTS IIb component"/>
    <property type="match status" value="1"/>
</dbReference>
<dbReference type="AlphaFoldDB" id="A0A0F4LNY8"/>
<keyword evidence="10" id="KW-1185">Reference proteome</keyword>
<evidence type="ECO:0000256" key="4">
    <source>
        <dbReference type="ARBA" id="ARBA00022597"/>
    </source>
</evidence>
<dbReference type="GO" id="GO:0016301">
    <property type="term" value="F:kinase activity"/>
    <property type="evidence" value="ECO:0007669"/>
    <property type="project" value="UniProtKB-KW"/>
</dbReference>
<evidence type="ECO:0000256" key="7">
    <source>
        <dbReference type="ARBA" id="ARBA00022777"/>
    </source>
</evidence>
<keyword evidence="5" id="KW-0808">Transferase</keyword>
<name>A0A0F4LNY8_9LACO</name>
<keyword evidence="6" id="KW-0598">Phosphotransferase system</keyword>
<reference evidence="9 10" key="1">
    <citation type="submission" date="2015-01" db="EMBL/GenBank/DDBJ databases">
        <title>Comparative genomics of the lactic acid bacteria isolated from the honey bee gut.</title>
        <authorList>
            <person name="Ellegaard K.M."/>
            <person name="Tamarit D."/>
            <person name="Javelind E."/>
            <person name="Olofsson T."/>
            <person name="Andersson S.G."/>
            <person name="Vasquez A."/>
        </authorList>
    </citation>
    <scope>NUCLEOTIDE SEQUENCE [LARGE SCALE GENOMIC DNA]</scope>
    <source>
        <strain evidence="9 10">Hma2</strain>
    </source>
</reference>
<comment type="subcellular location">
    <subcellularLocation>
        <location evidence="1">Cytoplasm</location>
    </subcellularLocation>
</comment>
<keyword evidence="7" id="KW-0418">Kinase</keyword>
<dbReference type="InterPro" id="IPR036667">
    <property type="entry name" value="PTS_IIB_sorbose-sp_sf"/>
</dbReference>
<dbReference type="Proteomes" id="UP000033612">
    <property type="component" value="Unassembled WGS sequence"/>
</dbReference>
<dbReference type="HOGENOM" id="CLU_116175_2_0_9"/>
<dbReference type="Pfam" id="PF03830">
    <property type="entry name" value="PTSIIB_sorb"/>
    <property type="match status" value="1"/>
</dbReference>
<dbReference type="GO" id="GO:0008982">
    <property type="term" value="F:protein-N(PI)-phosphohistidine-sugar phosphotransferase activity"/>
    <property type="evidence" value="ECO:0007669"/>
    <property type="project" value="InterPro"/>
</dbReference>
<evidence type="ECO:0000256" key="3">
    <source>
        <dbReference type="ARBA" id="ARBA00022490"/>
    </source>
</evidence>
<accession>A0A0F4LNY8</accession>
<gene>
    <name evidence="9" type="ORF">JF75_00350</name>
</gene>
<dbReference type="GO" id="GO:0005737">
    <property type="term" value="C:cytoplasm"/>
    <property type="evidence" value="ECO:0007669"/>
    <property type="project" value="UniProtKB-SubCell"/>
</dbReference>
<dbReference type="STRING" id="1218506.JF75_00350"/>
<dbReference type="InterPro" id="IPR004720">
    <property type="entry name" value="PTS_IIB_sorbose-sp"/>
</dbReference>
<keyword evidence="2" id="KW-0813">Transport</keyword>
<comment type="caution">
    <text evidence="9">The sequence shown here is derived from an EMBL/GenBank/DDBJ whole genome shotgun (WGS) entry which is preliminary data.</text>
</comment>
<dbReference type="GO" id="GO:0009401">
    <property type="term" value="P:phosphoenolpyruvate-dependent sugar phosphotransferase system"/>
    <property type="evidence" value="ECO:0007669"/>
    <property type="project" value="UniProtKB-KW"/>
</dbReference>
<dbReference type="OrthoDB" id="9788818at2"/>
<dbReference type="EMBL" id="JXLH01000001">
    <property type="protein sequence ID" value="KJY60008.1"/>
    <property type="molecule type" value="Genomic_DNA"/>
</dbReference>
<protein>
    <submittedName>
        <fullName evidence="9">PTS Man IIB</fullName>
    </submittedName>
</protein>
<evidence type="ECO:0000256" key="5">
    <source>
        <dbReference type="ARBA" id="ARBA00022679"/>
    </source>
</evidence>
<keyword evidence="3" id="KW-0963">Cytoplasm</keyword>
<dbReference type="PATRIC" id="fig|1218506.3.peg.62"/>
<dbReference type="PROSITE" id="PS51101">
    <property type="entry name" value="PTS_EIIB_TYPE_4"/>
    <property type="match status" value="1"/>
</dbReference>
<keyword evidence="4" id="KW-0762">Sugar transport</keyword>
<evidence type="ECO:0000256" key="6">
    <source>
        <dbReference type="ARBA" id="ARBA00022683"/>
    </source>
</evidence>
<proteinExistence type="predicted"/>
<evidence type="ECO:0000259" key="8">
    <source>
        <dbReference type="PROSITE" id="PS51101"/>
    </source>
</evidence>